<feature type="compositionally biased region" description="Basic residues" evidence="1">
    <location>
        <begin position="205"/>
        <end position="225"/>
    </location>
</feature>
<organism evidence="2 3">
    <name type="scientific">Solanum commersonii</name>
    <name type="common">Commerson's wild potato</name>
    <name type="synonym">Commerson's nightshade</name>
    <dbReference type="NCBI Taxonomy" id="4109"/>
    <lineage>
        <taxon>Eukaryota</taxon>
        <taxon>Viridiplantae</taxon>
        <taxon>Streptophyta</taxon>
        <taxon>Embryophyta</taxon>
        <taxon>Tracheophyta</taxon>
        <taxon>Spermatophyta</taxon>
        <taxon>Magnoliopsida</taxon>
        <taxon>eudicotyledons</taxon>
        <taxon>Gunneridae</taxon>
        <taxon>Pentapetalae</taxon>
        <taxon>asterids</taxon>
        <taxon>lamiids</taxon>
        <taxon>Solanales</taxon>
        <taxon>Solanaceae</taxon>
        <taxon>Solanoideae</taxon>
        <taxon>Solaneae</taxon>
        <taxon>Solanum</taxon>
    </lineage>
</organism>
<proteinExistence type="predicted"/>
<evidence type="ECO:0000256" key="1">
    <source>
        <dbReference type="SAM" id="MobiDB-lite"/>
    </source>
</evidence>
<accession>A0A9J5YML9</accession>
<evidence type="ECO:0008006" key="4">
    <source>
        <dbReference type="Google" id="ProtNLM"/>
    </source>
</evidence>
<reference evidence="2 3" key="1">
    <citation type="submission" date="2020-09" db="EMBL/GenBank/DDBJ databases">
        <title>De no assembly of potato wild relative species, Solanum commersonii.</title>
        <authorList>
            <person name="Cho K."/>
        </authorList>
    </citation>
    <scope>NUCLEOTIDE SEQUENCE [LARGE SCALE GENOMIC DNA]</scope>
    <source>
        <strain evidence="2">LZ3.2</strain>
        <tissue evidence="2">Leaf</tissue>
    </source>
</reference>
<sequence length="235" mass="26703">MGTAVVDLPCPNVYVISNGPCLSYQQRCLLIITITDEDIVTAMEGMALDKTPDIDGFPVEFFTKHWTTVKEDVLCAVRKFFTTGKLLKEVSLTAITLVPKKATPTQVADYRPIACYKIITKILTNRIKPIIGYIFARPLKLRLEQKVEHTWPACEDMIAMDPGPRSALFFIPGKAALIRAKPIPLEPPVMKTWRFLIGTLTGRGRTMKARKTRRDREKKRRRREKKAMLKSAIDE</sequence>
<comment type="caution">
    <text evidence="2">The sequence shown here is derived from an EMBL/GenBank/DDBJ whole genome shotgun (WGS) entry which is preliminary data.</text>
</comment>
<evidence type="ECO:0000313" key="3">
    <source>
        <dbReference type="Proteomes" id="UP000824120"/>
    </source>
</evidence>
<dbReference type="AlphaFoldDB" id="A0A9J5YML9"/>
<gene>
    <name evidence="2" type="ORF">H5410_032345</name>
</gene>
<keyword evidence="3" id="KW-1185">Reference proteome</keyword>
<dbReference type="Proteomes" id="UP000824120">
    <property type="component" value="Chromosome 6"/>
</dbReference>
<dbReference type="EMBL" id="JACXVP010000006">
    <property type="protein sequence ID" value="KAG5600975.1"/>
    <property type="molecule type" value="Genomic_DNA"/>
</dbReference>
<dbReference type="OrthoDB" id="1749390at2759"/>
<evidence type="ECO:0000313" key="2">
    <source>
        <dbReference type="EMBL" id="KAG5600975.1"/>
    </source>
</evidence>
<protein>
    <recommendedName>
        <fullName evidence="4">Reverse transcriptase domain-containing protein</fullName>
    </recommendedName>
</protein>
<feature type="region of interest" description="Disordered" evidence="1">
    <location>
        <begin position="204"/>
        <end position="235"/>
    </location>
</feature>
<name>A0A9J5YML9_SOLCO</name>